<dbReference type="SMART" id="SM00903">
    <property type="entry name" value="Flavin_Reduct"/>
    <property type="match status" value="1"/>
</dbReference>
<dbReference type="InterPro" id="IPR012349">
    <property type="entry name" value="Split_barrel_FMN-bd"/>
</dbReference>
<dbReference type="GeneID" id="90160415"/>
<dbReference type="GO" id="GO:0010181">
    <property type="term" value="F:FMN binding"/>
    <property type="evidence" value="ECO:0007669"/>
    <property type="project" value="InterPro"/>
</dbReference>
<evidence type="ECO:0000256" key="2">
    <source>
        <dbReference type="ARBA" id="ARBA00023002"/>
    </source>
</evidence>
<dbReference type="eggNOG" id="COG1853">
    <property type="taxonomic scope" value="Bacteria"/>
</dbReference>
<dbReference type="AlphaFoldDB" id="H6MZ70"/>
<comment type="similarity">
    <text evidence="1">Belongs to the non-flavoprotein flavin reductase family.</text>
</comment>
<dbReference type="PANTHER" id="PTHR30466:SF11">
    <property type="entry name" value="FLAVIN-DEPENDENT MONOOXYGENASE, REDUCTASE SUBUNIT HSAB"/>
    <property type="match status" value="1"/>
</dbReference>
<dbReference type="PANTHER" id="PTHR30466">
    <property type="entry name" value="FLAVIN REDUCTASE"/>
    <property type="match status" value="1"/>
</dbReference>
<dbReference type="KEGG" id="gpo:GPOL_c33940"/>
<evidence type="ECO:0000256" key="1">
    <source>
        <dbReference type="ARBA" id="ARBA00008898"/>
    </source>
</evidence>
<organism evidence="4 5">
    <name type="scientific">Gordonia polyisoprenivorans (strain DSM 44266 / VH2)</name>
    <dbReference type="NCBI Taxonomy" id="1112204"/>
    <lineage>
        <taxon>Bacteria</taxon>
        <taxon>Bacillati</taxon>
        <taxon>Actinomycetota</taxon>
        <taxon>Actinomycetes</taxon>
        <taxon>Mycobacteriales</taxon>
        <taxon>Gordoniaceae</taxon>
        <taxon>Gordonia</taxon>
    </lineage>
</organism>
<proteinExistence type="inferred from homology"/>
<dbReference type="RefSeq" id="WP_014360833.1">
    <property type="nucleotide sequence ID" value="NC_016906.1"/>
</dbReference>
<evidence type="ECO:0000313" key="4">
    <source>
        <dbReference type="EMBL" id="AFA74406.1"/>
    </source>
</evidence>
<keyword evidence="5" id="KW-1185">Reference proteome</keyword>
<dbReference type="SUPFAM" id="SSF50475">
    <property type="entry name" value="FMN-binding split barrel"/>
    <property type="match status" value="1"/>
</dbReference>
<name>H6MZ70_GORPV</name>
<reference evidence="4 5" key="1">
    <citation type="journal article" date="2012" name="Appl. Environ. Microbiol.">
        <title>Involvement of two latex-clearing proteins during rubber degradation and insights into the subsequent degradation pathway revealed by the genome sequence of Gordonia polyisoprenivorans strain VH2.</title>
        <authorList>
            <person name="Hiessl S."/>
            <person name="Schuldes J."/>
            <person name="Thurmer A."/>
            <person name="Halbsguth T."/>
            <person name="Broker D."/>
            <person name="Angelov A."/>
            <person name="Liebl W."/>
            <person name="Daniel R."/>
            <person name="Steinbuchel A."/>
        </authorList>
    </citation>
    <scope>NUCLEOTIDE SEQUENCE [LARGE SCALE GENOMIC DNA]</scope>
    <source>
        <strain evidence="5">DSM 44266 / VH2</strain>
    </source>
</reference>
<dbReference type="GO" id="GO:0042602">
    <property type="term" value="F:riboflavin reductase (NADPH) activity"/>
    <property type="evidence" value="ECO:0007669"/>
    <property type="project" value="TreeGrafter"/>
</dbReference>
<evidence type="ECO:0000259" key="3">
    <source>
        <dbReference type="SMART" id="SM00903"/>
    </source>
</evidence>
<dbReference type="InterPro" id="IPR050268">
    <property type="entry name" value="NADH-dep_flavin_reductase"/>
</dbReference>
<accession>H6MZ70</accession>
<evidence type="ECO:0000313" key="5">
    <source>
        <dbReference type="Proteomes" id="UP000009154"/>
    </source>
</evidence>
<sequence length="175" mass="18540">MTISDLAPAALNPQDPNAFRRVLSHFASGVVAVTSTGPSGEAVGLIATSFTSVSLDPPLVAFYPQKTSTTWPLIRDRGAYCVNILGAAQRDVCAKLAAKGGDKFAEVAWEPDDWGLPAIEGALARISCALDEVHDAGDHEIALGRVRGLHITDDVDPILFFQGGFRRITEPAGEL</sequence>
<feature type="domain" description="Flavin reductase like" evidence="3">
    <location>
        <begin position="23"/>
        <end position="167"/>
    </location>
</feature>
<dbReference type="Proteomes" id="UP000009154">
    <property type="component" value="Chromosome"/>
</dbReference>
<dbReference type="InterPro" id="IPR002563">
    <property type="entry name" value="Flavin_Rdtase-like_dom"/>
</dbReference>
<protein>
    <submittedName>
        <fullName evidence="4">Flavin reductase like domain-containing protein</fullName>
    </submittedName>
</protein>
<keyword evidence="2" id="KW-0560">Oxidoreductase</keyword>
<dbReference type="STRING" id="1112204.GPOL_c33940"/>
<gene>
    <name evidence="4" type="ordered locus">GPOL_c33940</name>
</gene>
<dbReference type="EMBL" id="CP003119">
    <property type="protein sequence ID" value="AFA74406.1"/>
    <property type="molecule type" value="Genomic_DNA"/>
</dbReference>
<dbReference type="Gene3D" id="2.30.110.10">
    <property type="entry name" value="Electron Transport, Fmn-binding Protein, Chain A"/>
    <property type="match status" value="1"/>
</dbReference>
<dbReference type="HOGENOM" id="CLU_059021_1_0_11"/>
<dbReference type="Pfam" id="PF01613">
    <property type="entry name" value="Flavin_Reduct"/>
    <property type="match status" value="1"/>
</dbReference>